<evidence type="ECO:0008006" key="2">
    <source>
        <dbReference type="Google" id="ProtNLM"/>
    </source>
</evidence>
<accession>A0A8J9SBR3</accession>
<reference evidence="1" key="1">
    <citation type="submission" date="2022-02" db="EMBL/GenBank/DDBJ databases">
        <authorList>
            <person name="Giguere J D."/>
        </authorList>
    </citation>
    <scope>NUCLEOTIDE SEQUENCE</scope>
    <source>
        <strain evidence="1">CCAP 1055/1</strain>
    </source>
</reference>
<evidence type="ECO:0000313" key="1">
    <source>
        <dbReference type="EMBL" id="CAG9288188.1"/>
    </source>
</evidence>
<dbReference type="Proteomes" id="UP000836788">
    <property type="component" value="Chromosome 3"/>
</dbReference>
<dbReference type="AlphaFoldDB" id="A0A8J9SBR3"/>
<name>A0A8J9SBR3_PHATR</name>
<dbReference type="PANTHER" id="PTHR36971:SF1">
    <property type="entry name" value="METHYLTRANSFERASE DOMAIN-CONTAINING PROTEIN"/>
    <property type="match status" value="1"/>
</dbReference>
<gene>
    <name evidence="1" type="ORF">PTTT1_LOCUS37806</name>
</gene>
<dbReference type="EMBL" id="OU594944">
    <property type="protein sequence ID" value="CAG9288188.1"/>
    <property type="molecule type" value="Genomic_DNA"/>
</dbReference>
<protein>
    <recommendedName>
        <fullName evidence="2">Methyltransferase domain-containing protein</fullName>
    </recommendedName>
</protein>
<proteinExistence type="predicted"/>
<dbReference type="PANTHER" id="PTHR36971">
    <property type="entry name" value="UNNAMED PRODUCT"/>
    <property type="match status" value="1"/>
</dbReference>
<organism evidence="1">
    <name type="scientific">Phaeodactylum tricornutum</name>
    <name type="common">Diatom</name>
    <dbReference type="NCBI Taxonomy" id="2850"/>
    <lineage>
        <taxon>Eukaryota</taxon>
        <taxon>Sar</taxon>
        <taxon>Stramenopiles</taxon>
        <taxon>Ochrophyta</taxon>
        <taxon>Bacillariophyta</taxon>
        <taxon>Bacillariophyceae</taxon>
        <taxon>Bacillariophycidae</taxon>
        <taxon>Naviculales</taxon>
        <taxon>Phaeodactylaceae</taxon>
        <taxon>Phaeodactylum</taxon>
    </lineage>
</organism>
<sequence>MESHLDLIGRITERRSMGKHLAFAKILPQPGDETIGRSLKCSNDTIAKVSVVFRSACFDQPHENDSVFPAKRSQIPYGAIVEIRIRKSSNEDDQKQNRWVVARWRILVHPTDRALEVAAVVGGGFSYSKFLKIRADAFLHTCSGQRKQMLSKTVKPTARRDSSLERKDYARSKALRAKIFASWITDHMLRNDGSDRILDVAGGKGQLSRELSLKARVPCVVVDPLIRRPPKFNDLLKADAPLPEFRSHKFLKDQEKTMSIVSDSTCLLGLHPDEPTEDILDLSLRYNLSVAIVPCCVFPSLFPQRSLANGVPVRTYEQFLAYLLEKNSRLHIAQLPFEGRNYVIYCKVDGETH</sequence>